<protein>
    <submittedName>
        <fullName evidence="11">Iron complex transport system ATP-binding protein</fullName>
    </submittedName>
</protein>
<accession>A0ABS4U711</accession>
<evidence type="ECO:0000256" key="5">
    <source>
        <dbReference type="ARBA" id="ARBA00022741"/>
    </source>
</evidence>
<evidence type="ECO:0000256" key="1">
    <source>
        <dbReference type="ARBA" id="ARBA00004202"/>
    </source>
</evidence>
<dbReference type="PANTHER" id="PTHR42771:SF2">
    <property type="entry name" value="IRON(3+)-HYDROXAMATE IMPORT ATP-BINDING PROTEIN FHUC"/>
    <property type="match status" value="1"/>
</dbReference>
<reference evidence="11 12" key="1">
    <citation type="submission" date="2021-03" db="EMBL/GenBank/DDBJ databases">
        <title>Sequencing the genomes of 1000 actinobacteria strains.</title>
        <authorList>
            <person name="Klenk H.-P."/>
        </authorList>
    </citation>
    <scope>NUCLEOTIDE SEQUENCE [LARGE SCALE GENOMIC DNA]</scope>
    <source>
        <strain evidence="11 12">DSM 44506</strain>
    </source>
</reference>
<keyword evidence="12" id="KW-1185">Reference proteome</keyword>
<dbReference type="SMART" id="SM00382">
    <property type="entry name" value="AAA"/>
    <property type="match status" value="1"/>
</dbReference>
<evidence type="ECO:0000256" key="2">
    <source>
        <dbReference type="ARBA" id="ARBA00022448"/>
    </source>
</evidence>
<sequence length="255" mass="27296">MSLSIPPDGFTVIIGPNGSGKSTLLRALARMLRPAHGTVILDGTDILSMPTKAVARRLGLLPQSPSAPPMITVWDLVRRGRFPHQGIMGGTSRADREAVAAALDEVGLADLAHRPVDELSGGQRQRAWIAMLLAQQTPIILLDEPTTYLDIAHQLGVLDLCSRLHDSGRTMVAVLHDLNLAARYATHVIVVADGRIASSGPPEEVITKPMLQEVFGLQAAVTPDPWNGRPLVIPRDSRSYVPVAAAATRITTTDV</sequence>
<keyword evidence="7" id="KW-0408">Iron</keyword>
<keyword evidence="5" id="KW-0547">Nucleotide-binding</keyword>
<keyword evidence="8" id="KW-0406">Ion transport</keyword>
<dbReference type="PANTHER" id="PTHR42771">
    <property type="entry name" value="IRON(3+)-HYDROXAMATE IMPORT ATP-BINDING PROTEIN FHUC"/>
    <property type="match status" value="1"/>
</dbReference>
<evidence type="ECO:0000256" key="6">
    <source>
        <dbReference type="ARBA" id="ARBA00022840"/>
    </source>
</evidence>
<keyword evidence="3" id="KW-1003">Cell membrane</keyword>
<evidence type="ECO:0000259" key="10">
    <source>
        <dbReference type="PROSITE" id="PS50893"/>
    </source>
</evidence>
<name>A0ABS4U711_9CORY</name>
<comment type="caution">
    <text evidence="11">The sequence shown here is derived from an EMBL/GenBank/DDBJ whole genome shotgun (WGS) entry which is preliminary data.</text>
</comment>
<dbReference type="Gene3D" id="3.40.50.300">
    <property type="entry name" value="P-loop containing nucleotide triphosphate hydrolases"/>
    <property type="match status" value="1"/>
</dbReference>
<evidence type="ECO:0000256" key="4">
    <source>
        <dbReference type="ARBA" id="ARBA00022496"/>
    </source>
</evidence>
<keyword evidence="6 11" id="KW-0067">ATP-binding</keyword>
<keyword evidence="2" id="KW-0813">Transport</keyword>
<organism evidence="11 12">
    <name type="scientific">Corynebacterium freneyi</name>
    <dbReference type="NCBI Taxonomy" id="134034"/>
    <lineage>
        <taxon>Bacteria</taxon>
        <taxon>Bacillati</taxon>
        <taxon>Actinomycetota</taxon>
        <taxon>Actinomycetes</taxon>
        <taxon>Mycobacteriales</taxon>
        <taxon>Corynebacteriaceae</taxon>
        <taxon>Corynebacterium</taxon>
    </lineage>
</organism>
<dbReference type="InterPro" id="IPR003593">
    <property type="entry name" value="AAA+_ATPase"/>
</dbReference>
<dbReference type="GO" id="GO:0005524">
    <property type="term" value="F:ATP binding"/>
    <property type="evidence" value="ECO:0007669"/>
    <property type="project" value="UniProtKB-KW"/>
</dbReference>
<dbReference type="PROSITE" id="PS50893">
    <property type="entry name" value="ABC_TRANSPORTER_2"/>
    <property type="match status" value="1"/>
</dbReference>
<keyword evidence="4" id="KW-0410">Iron transport</keyword>
<evidence type="ECO:0000313" key="12">
    <source>
        <dbReference type="Proteomes" id="UP001519305"/>
    </source>
</evidence>
<evidence type="ECO:0000256" key="8">
    <source>
        <dbReference type="ARBA" id="ARBA00023065"/>
    </source>
</evidence>
<dbReference type="EMBL" id="JAGINY010000001">
    <property type="protein sequence ID" value="MBP2331976.1"/>
    <property type="molecule type" value="Genomic_DNA"/>
</dbReference>
<dbReference type="Pfam" id="PF00005">
    <property type="entry name" value="ABC_tran"/>
    <property type="match status" value="1"/>
</dbReference>
<dbReference type="InterPro" id="IPR017871">
    <property type="entry name" value="ABC_transporter-like_CS"/>
</dbReference>
<dbReference type="Proteomes" id="UP001519305">
    <property type="component" value="Unassembled WGS sequence"/>
</dbReference>
<comment type="subcellular location">
    <subcellularLocation>
        <location evidence="1">Cell membrane</location>
        <topology evidence="1">Peripheral membrane protein</topology>
    </subcellularLocation>
</comment>
<evidence type="ECO:0000256" key="9">
    <source>
        <dbReference type="ARBA" id="ARBA00023136"/>
    </source>
</evidence>
<evidence type="ECO:0000256" key="7">
    <source>
        <dbReference type="ARBA" id="ARBA00023004"/>
    </source>
</evidence>
<gene>
    <name evidence="11" type="ORF">JOF33_000675</name>
</gene>
<feature type="domain" description="ABC transporter" evidence="10">
    <location>
        <begin position="1"/>
        <end position="218"/>
    </location>
</feature>
<proteinExistence type="predicted"/>
<dbReference type="InterPro" id="IPR003439">
    <property type="entry name" value="ABC_transporter-like_ATP-bd"/>
</dbReference>
<dbReference type="InterPro" id="IPR051535">
    <property type="entry name" value="Siderophore_ABC-ATPase"/>
</dbReference>
<keyword evidence="9" id="KW-0472">Membrane</keyword>
<dbReference type="InterPro" id="IPR027417">
    <property type="entry name" value="P-loop_NTPase"/>
</dbReference>
<evidence type="ECO:0000256" key="3">
    <source>
        <dbReference type="ARBA" id="ARBA00022475"/>
    </source>
</evidence>
<evidence type="ECO:0000313" key="11">
    <source>
        <dbReference type="EMBL" id="MBP2331976.1"/>
    </source>
</evidence>
<dbReference type="CDD" id="cd03214">
    <property type="entry name" value="ABC_Iron-Siderophores_B12_Hemin"/>
    <property type="match status" value="1"/>
</dbReference>
<dbReference type="PROSITE" id="PS00211">
    <property type="entry name" value="ABC_TRANSPORTER_1"/>
    <property type="match status" value="1"/>
</dbReference>
<dbReference type="SUPFAM" id="SSF52540">
    <property type="entry name" value="P-loop containing nucleoside triphosphate hydrolases"/>
    <property type="match status" value="1"/>
</dbReference>